<accession>A0A9P5YWC9</accession>
<feature type="compositionally biased region" description="Low complexity" evidence="8">
    <location>
        <begin position="57"/>
        <end position="72"/>
    </location>
</feature>
<feature type="compositionally biased region" description="Polar residues" evidence="8">
    <location>
        <begin position="20"/>
        <end position="34"/>
    </location>
</feature>
<dbReference type="GO" id="GO:0015031">
    <property type="term" value="P:protein transport"/>
    <property type="evidence" value="ECO:0007669"/>
    <property type="project" value="UniProtKB-KW"/>
</dbReference>
<dbReference type="GO" id="GO:0008139">
    <property type="term" value="F:nuclear localization sequence binding"/>
    <property type="evidence" value="ECO:0007669"/>
    <property type="project" value="InterPro"/>
</dbReference>
<keyword evidence="7" id="KW-0539">Nucleus</keyword>
<dbReference type="PANTHER" id="PTHR13437">
    <property type="entry name" value="NUCLEOPORIN P58/P45 NUCLEOPORIN-LIKE PROTEIN 1"/>
    <property type="match status" value="1"/>
</dbReference>
<comment type="caution">
    <text evidence="9">The sequence shown here is derived from an EMBL/GenBank/DDBJ whole genome shotgun (WGS) entry which is preliminary data.</text>
</comment>
<dbReference type="Pfam" id="PF13634">
    <property type="entry name" value="Nucleoporin_FG"/>
    <property type="match status" value="2"/>
</dbReference>
<keyword evidence="6" id="KW-0906">Nuclear pore complex</keyword>
<feature type="compositionally biased region" description="Polar residues" evidence="8">
    <location>
        <begin position="43"/>
        <end position="53"/>
    </location>
</feature>
<evidence type="ECO:0000256" key="1">
    <source>
        <dbReference type="ARBA" id="ARBA00004567"/>
    </source>
</evidence>
<keyword evidence="3" id="KW-0509">mRNA transport</keyword>
<gene>
    <name evidence="9" type="ORF">BDN70DRAFT_884096</name>
</gene>
<evidence type="ECO:0000256" key="8">
    <source>
        <dbReference type="SAM" id="MobiDB-lite"/>
    </source>
</evidence>
<protein>
    <submittedName>
        <fullName evidence="9">Uncharacterized protein</fullName>
    </submittedName>
</protein>
<organism evidence="9 10">
    <name type="scientific">Pholiota conissans</name>
    <dbReference type="NCBI Taxonomy" id="109636"/>
    <lineage>
        <taxon>Eukaryota</taxon>
        <taxon>Fungi</taxon>
        <taxon>Dikarya</taxon>
        <taxon>Basidiomycota</taxon>
        <taxon>Agaricomycotina</taxon>
        <taxon>Agaricomycetes</taxon>
        <taxon>Agaricomycetidae</taxon>
        <taxon>Agaricales</taxon>
        <taxon>Agaricineae</taxon>
        <taxon>Strophariaceae</taxon>
        <taxon>Pholiota</taxon>
    </lineage>
</organism>
<evidence type="ECO:0000256" key="7">
    <source>
        <dbReference type="ARBA" id="ARBA00023242"/>
    </source>
</evidence>
<dbReference type="OrthoDB" id="2538017at2759"/>
<keyword evidence="5" id="KW-0811">Translocation</keyword>
<dbReference type="InterPro" id="IPR024882">
    <property type="entry name" value="NUP58/p45/49"/>
</dbReference>
<dbReference type="GO" id="GO:0005643">
    <property type="term" value="C:nuclear pore"/>
    <property type="evidence" value="ECO:0007669"/>
    <property type="project" value="UniProtKB-SubCell"/>
</dbReference>
<evidence type="ECO:0000256" key="3">
    <source>
        <dbReference type="ARBA" id="ARBA00022816"/>
    </source>
</evidence>
<dbReference type="InterPro" id="IPR025574">
    <property type="entry name" value="Nucleoporin_FG_rpt"/>
</dbReference>
<dbReference type="GO" id="GO:0017056">
    <property type="term" value="F:structural constituent of nuclear pore"/>
    <property type="evidence" value="ECO:0007669"/>
    <property type="project" value="InterPro"/>
</dbReference>
<feature type="compositionally biased region" description="Low complexity" evidence="8">
    <location>
        <begin position="175"/>
        <end position="188"/>
    </location>
</feature>
<feature type="compositionally biased region" description="Low complexity" evidence="8">
    <location>
        <begin position="194"/>
        <end position="206"/>
    </location>
</feature>
<keyword evidence="10" id="KW-1185">Reference proteome</keyword>
<dbReference type="AlphaFoldDB" id="A0A9P5YWC9"/>
<reference evidence="9" key="1">
    <citation type="submission" date="2020-11" db="EMBL/GenBank/DDBJ databases">
        <authorList>
            <consortium name="DOE Joint Genome Institute"/>
            <person name="Ahrendt S."/>
            <person name="Riley R."/>
            <person name="Andreopoulos W."/>
            <person name="Labutti K."/>
            <person name="Pangilinan J."/>
            <person name="Ruiz-Duenas F.J."/>
            <person name="Barrasa J.M."/>
            <person name="Sanchez-Garcia M."/>
            <person name="Camarero S."/>
            <person name="Miyauchi S."/>
            <person name="Serrano A."/>
            <person name="Linde D."/>
            <person name="Babiker R."/>
            <person name="Drula E."/>
            <person name="Ayuso-Fernandez I."/>
            <person name="Pacheco R."/>
            <person name="Padilla G."/>
            <person name="Ferreira P."/>
            <person name="Barriuso J."/>
            <person name="Kellner H."/>
            <person name="Castanera R."/>
            <person name="Alfaro M."/>
            <person name="Ramirez L."/>
            <person name="Pisabarro A.G."/>
            <person name="Kuo A."/>
            <person name="Tritt A."/>
            <person name="Lipzen A."/>
            <person name="He G."/>
            <person name="Yan M."/>
            <person name="Ng V."/>
            <person name="Cullen D."/>
            <person name="Martin F."/>
            <person name="Rosso M.-N."/>
            <person name="Henrissat B."/>
            <person name="Hibbett D."/>
            <person name="Martinez A.T."/>
            <person name="Grigoriev I.V."/>
        </authorList>
    </citation>
    <scope>NUCLEOTIDE SEQUENCE</scope>
    <source>
        <strain evidence="9">CIRM-BRFM 674</strain>
    </source>
</reference>
<evidence type="ECO:0000256" key="2">
    <source>
        <dbReference type="ARBA" id="ARBA00022448"/>
    </source>
</evidence>
<dbReference type="Proteomes" id="UP000807469">
    <property type="component" value="Unassembled WGS sequence"/>
</dbReference>
<feature type="compositionally biased region" description="Low complexity" evidence="8">
    <location>
        <begin position="90"/>
        <end position="166"/>
    </location>
</feature>
<comment type="subcellular location">
    <subcellularLocation>
        <location evidence="1">Nucleus</location>
        <location evidence="1">Nuclear pore complex</location>
    </subcellularLocation>
</comment>
<dbReference type="GO" id="GO:0051028">
    <property type="term" value="P:mRNA transport"/>
    <property type="evidence" value="ECO:0007669"/>
    <property type="project" value="UniProtKB-KW"/>
</dbReference>
<evidence type="ECO:0000313" key="9">
    <source>
        <dbReference type="EMBL" id="KAF9475096.1"/>
    </source>
</evidence>
<evidence type="ECO:0000256" key="6">
    <source>
        <dbReference type="ARBA" id="ARBA00023132"/>
    </source>
</evidence>
<dbReference type="PANTHER" id="PTHR13437:SF2">
    <property type="entry name" value="NUCLEOPORIN P58_P45"/>
    <property type="match status" value="1"/>
</dbReference>
<feature type="region of interest" description="Disordered" evidence="8">
    <location>
        <begin position="20"/>
        <end position="270"/>
    </location>
</feature>
<dbReference type="EMBL" id="MU155347">
    <property type="protein sequence ID" value="KAF9475096.1"/>
    <property type="molecule type" value="Genomic_DNA"/>
</dbReference>
<keyword evidence="2" id="KW-0813">Transport</keyword>
<feature type="compositionally biased region" description="Polar residues" evidence="8">
    <location>
        <begin position="75"/>
        <end position="89"/>
    </location>
</feature>
<proteinExistence type="predicted"/>
<evidence type="ECO:0000313" key="10">
    <source>
        <dbReference type="Proteomes" id="UP000807469"/>
    </source>
</evidence>
<sequence>MAFATSASAFGMKPANAGTNIFGNAQPQQQQTPAFGNAPPLGQIQQQQPTNMFGSFGQNTQQQQNPQQPTGTGLFGQSTQPQQQATTNIFGQSTQQPQQQQTGGLFGQPQQQPQQTTNLFGQPQQQQQQQPQQQQGSSLFGGSLFGNTASQQQPQQQQQQPQQSAFGGFGGFGATGQQQQQQQPQQGQTGTGLFGSTTTQTQPSLFGGTGTTGGFGLGSSLFGNKSQAPQQPQQQFGAPAQSTGFGGFGQTAVAQPNAPPPFTNKTKFNDLPDDVKTTLETIDSYIQGRVQIAKDLQQKKLGEGATKRREEMLALRKDVVNTTAAVRNDLHVTQDLKAKVDQAVEDTIVATRIIDGFRNPQSGNTYLKDHADFPLEYFTRVADQMKERLVWYKSTIEQIERKLASVSSSAQTPQSISLTLQAQHSTFLALASKTAAVDAELQKIKALYTQLWRSKTGSVRDPFNDVAKPAETGDDFGLGGLSVR</sequence>
<feature type="compositionally biased region" description="Low complexity" evidence="8">
    <location>
        <begin position="218"/>
        <end position="241"/>
    </location>
</feature>
<evidence type="ECO:0000256" key="5">
    <source>
        <dbReference type="ARBA" id="ARBA00023010"/>
    </source>
</evidence>
<feature type="compositionally biased region" description="Gly residues" evidence="8">
    <location>
        <begin position="207"/>
        <end position="217"/>
    </location>
</feature>
<name>A0A9P5YWC9_9AGAR</name>
<dbReference type="Gene3D" id="6.10.140.1350">
    <property type="match status" value="1"/>
</dbReference>
<keyword evidence="4" id="KW-0653">Protein transport</keyword>
<evidence type="ECO:0000256" key="4">
    <source>
        <dbReference type="ARBA" id="ARBA00022927"/>
    </source>
</evidence>